<evidence type="ECO:0000256" key="1">
    <source>
        <dbReference type="SAM" id="Phobius"/>
    </source>
</evidence>
<accession>A0A3D9ZXH3</accession>
<protein>
    <submittedName>
        <fullName evidence="2">Uncharacterized protein (TIGR04222 family)</fullName>
    </submittedName>
</protein>
<organism evidence="2 3">
    <name type="scientific">Asanoa ferruginea</name>
    <dbReference type="NCBI Taxonomy" id="53367"/>
    <lineage>
        <taxon>Bacteria</taxon>
        <taxon>Bacillati</taxon>
        <taxon>Actinomycetota</taxon>
        <taxon>Actinomycetes</taxon>
        <taxon>Micromonosporales</taxon>
        <taxon>Micromonosporaceae</taxon>
        <taxon>Asanoa</taxon>
    </lineage>
</organism>
<feature type="transmembrane region" description="Helical" evidence="1">
    <location>
        <begin position="12"/>
        <end position="33"/>
    </location>
</feature>
<dbReference type="RefSeq" id="WP_116074472.1">
    <property type="nucleotide sequence ID" value="NZ_BONB01000032.1"/>
</dbReference>
<sequence length="311" mass="31203">MTIASSTWGIPGPAFLVIYLVLAAAAVLVTWLLRVAIRRGDANPDVDKLDPRQVAFLAGGRRLAVYAALAALHRAGAVGPRPGRGPRTTGPLPAGAGDLDRAVHAAAGDGTRVARLSGDPSVQRALDDLRVELERGRLLVSRTSSWGYRAAALILLPVIVLGGVRVAAGARANRPAGILILLLVASACWLIASLLASAPWRTKAGDTAVLRLRARYGHLAPAHHPSYRTYDPAKAAMGVALFGASALFLLDPSFAVAAEAPWTAASDALVSGAAGYPPGPFATGSGTGAAGYGSGGGSGGGGGCGGGGCGG</sequence>
<reference evidence="2 3" key="1">
    <citation type="submission" date="2018-08" db="EMBL/GenBank/DDBJ databases">
        <title>Sequencing the genomes of 1000 actinobacteria strains.</title>
        <authorList>
            <person name="Klenk H.-P."/>
        </authorList>
    </citation>
    <scope>NUCLEOTIDE SEQUENCE [LARGE SCALE GENOMIC DNA]</scope>
    <source>
        <strain evidence="2 3">DSM 44099</strain>
    </source>
</reference>
<feature type="transmembrane region" description="Helical" evidence="1">
    <location>
        <begin position="176"/>
        <end position="196"/>
    </location>
</feature>
<keyword evidence="3" id="KW-1185">Reference proteome</keyword>
<dbReference type="EMBL" id="QUMQ01000001">
    <property type="protein sequence ID" value="REG01897.1"/>
    <property type="molecule type" value="Genomic_DNA"/>
</dbReference>
<evidence type="ECO:0000313" key="2">
    <source>
        <dbReference type="EMBL" id="REG01897.1"/>
    </source>
</evidence>
<feature type="transmembrane region" description="Helical" evidence="1">
    <location>
        <begin position="146"/>
        <end position="164"/>
    </location>
</feature>
<dbReference type="NCBIfam" id="TIGR04222">
    <property type="entry name" value="near_uncomplex"/>
    <property type="match status" value="1"/>
</dbReference>
<keyword evidence="1" id="KW-1133">Transmembrane helix</keyword>
<evidence type="ECO:0000313" key="3">
    <source>
        <dbReference type="Proteomes" id="UP000256913"/>
    </source>
</evidence>
<gene>
    <name evidence="2" type="ORF">DFJ67_7986</name>
</gene>
<dbReference type="Proteomes" id="UP000256913">
    <property type="component" value="Unassembled WGS sequence"/>
</dbReference>
<proteinExistence type="predicted"/>
<keyword evidence="1" id="KW-0472">Membrane</keyword>
<dbReference type="InterPro" id="IPR026467">
    <property type="entry name" value="Ser/Gly_Cys_C_dom"/>
</dbReference>
<dbReference type="AlphaFoldDB" id="A0A3D9ZXH3"/>
<name>A0A3D9ZXH3_9ACTN</name>
<keyword evidence="1" id="KW-0812">Transmembrane</keyword>
<comment type="caution">
    <text evidence="2">The sequence shown here is derived from an EMBL/GenBank/DDBJ whole genome shotgun (WGS) entry which is preliminary data.</text>
</comment>
<dbReference type="OrthoDB" id="4475641at2"/>